<dbReference type="InterPro" id="IPR032675">
    <property type="entry name" value="LRR_dom_sf"/>
</dbReference>
<dbReference type="Gene3D" id="3.80.10.10">
    <property type="entry name" value="Ribonuclease Inhibitor"/>
    <property type="match status" value="1"/>
</dbReference>
<gene>
    <name evidence="1" type="ORF">RJT34_29826</name>
</gene>
<comment type="caution">
    <text evidence="1">The sequence shown here is derived from an EMBL/GenBank/DDBJ whole genome shotgun (WGS) entry which is preliminary data.</text>
</comment>
<dbReference type="InterPro" id="IPR036047">
    <property type="entry name" value="F-box-like_dom_sf"/>
</dbReference>
<dbReference type="PANTHER" id="PTHR13318:SF76">
    <property type="entry name" value="F-BOX PROTEIN SKIP2"/>
    <property type="match status" value="1"/>
</dbReference>
<dbReference type="PANTHER" id="PTHR13318">
    <property type="entry name" value="PARTNER OF PAIRED, ISOFORM B-RELATED"/>
    <property type="match status" value="1"/>
</dbReference>
<organism evidence="1 2">
    <name type="scientific">Clitoria ternatea</name>
    <name type="common">Butterfly pea</name>
    <dbReference type="NCBI Taxonomy" id="43366"/>
    <lineage>
        <taxon>Eukaryota</taxon>
        <taxon>Viridiplantae</taxon>
        <taxon>Streptophyta</taxon>
        <taxon>Embryophyta</taxon>
        <taxon>Tracheophyta</taxon>
        <taxon>Spermatophyta</taxon>
        <taxon>Magnoliopsida</taxon>
        <taxon>eudicotyledons</taxon>
        <taxon>Gunneridae</taxon>
        <taxon>Pentapetalae</taxon>
        <taxon>rosids</taxon>
        <taxon>fabids</taxon>
        <taxon>Fabales</taxon>
        <taxon>Fabaceae</taxon>
        <taxon>Papilionoideae</taxon>
        <taxon>50 kb inversion clade</taxon>
        <taxon>NPAAA clade</taxon>
        <taxon>indigoferoid/millettioid clade</taxon>
        <taxon>Phaseoleae</taxon>
        <taxon>Clitoria</taxon>
    </lineage>
</organism>
<evidence type="ECO:0000313" key="2">
    <source>
        <dbReference type="Proteomes" id="UP001359559"/>
    </source>
</evidence>
<accession>A0AAN9ETI0</accession>
<dbReference type="GO" id="GO:0031146">
    <property type="term" value="P:SCF-dependent proteasomal ubiquitin-dependent protein catabolic process"/>
    <property type="evidence" value="ECO:0007669"/>
    <property type="project" value="TreeGrafter"/>
</dbReference>
<evidence type="ECO:0000313" key="1">
    <source>
        <dbReference type="EMBL" id="KAK7262261.1"/>
    </source>
</evidence>
<dbReference type="GO" id="GO:0019005">
    <property type="term" value="C:SCF ubiquitin ligase complex"/>
    <property type="evidence" value="ECO:0007669"/>
    <property type="project" value="TreeGrafter"/>
</dbReference>
<dbReference type="SUPFAM" id="SSF81383">
    <property type="entry name" value="F-box domain"/>
    <property type="match status" value="1"/>
</dbReference>
<proteinExistence type="predicted"/>
<name>A0AAN9ETI0_CLITE</name>
<reference evidence="1 2" key="1">
    <citation type="submission" date="2024-01" db="EMBL/GenBank/DDBJ databases">
        <title>The genomes of 5 underutilized Papilionoideae crops provide insights into root nodulation and disease resistance.</title>
        <authorList>
            <person name="Yuan L."/>
        </authorList>
    </citation>
    <scope>NUCLEOTIDE SEQUENCE [LARGE SCALE GENOMIC DNA]</scope>
    <source>
        <strain evidence="1">LY-2023</strain>
        <tissue evidence="1">Leaf</tissue>
    </source>
</reference>
<dbReference type="AlphaFoldDB" id="A0AAN9ETI0"/>
<sequence>MGQSPSTPVSSSDHSHCEISYTDQFAYSDADSSDDSLTGCRDYTAEIPNECLAKIFQFLTSGNRKNCYVVCRRWVHIDNKNRHRLSLNAQANLLDFVPSLFSRFDSVTKLALRCDRKATSINDDTLILISLRYRNLVRLKLHGCREVTEIGMASVARNCNALKKLLCASCVFGAMGVYAFVNNCTVLEKLSVKRLRGFDDDSTKELVPQMVSTSLKSICLKELIIGQSFTPLIIGSKKLQTLRLFRCLGDCDFSQDPKEVEFWVG</sequence>
<dbReference type="EMBL" id="JAYKXN010000008">
    <property type="protein sequence ID" value="KAK7262261.1"/>
    <property type="molecule type" value="Genomic_DNA"/>
</dbReference>
<dbReference type="Proteomes" id="UP001359559">
    <property type="component" value="Unassembled WGS sequence"/>
</dbReference>
<evidence type="ECO:0008006" key="3">
    <source>
        <dbReference type="Google" id="ProtNLM"/>
    </source>
</evidence>
<keyword evidence="2" id="KW-1185">Reference proteome</keyword>
<protein>
    <recommendedName>
        <fullName evidence="3">F-box domain-containing protein</fullName>
    </recommendedName>
</protein>
<dbReference type="SUPFAM" id="SSF52047">
    <property type="entry name" value="RNI-like"/>
    <property type="match status" value="1"/>
</dbReference>